<evidence type="ECO:0000256" key="11">
    <source>
        <dbReference type="ARBA" id="ARBA00022840"/>
    </source>
</evidence>
<dbReference type="Pfam" id="PF00391">
    <property type="entry name" value="PEP-utilizers"/>
    <property type="match status" value="1"/>
</dbReference>
<keyword evidence="7 15" id="KW-0808">Transferase</keyword>
<accession>A0A1B3WEL6</accession>
<dbReference type="PROSITE" id="PS00370">
    <property type="entry name" value="PEP_ENZYMES_PHOS_SITE"/>
    <property type="match status" value="1"/>
</dbReference>
<gene>
    <name evidence="19" type="ORF">BCB69_05280</name>
    <name evidence="20" type="ORF">DX915_04120</name>
</gene>
<dbReference type="NCBIfam" id="TIGR01418">
    <property type="entry name" value="PEP_synth"/>
    <property type="match status" value="1"/>
</dbReference>
<dbReference type="InterPro" id="IPR040442">
    <property type="entry name" value="Pyrv_kinase-like_dom_sf"/>
</dbReference>
<keyword evidence="9 15" id="KW-0547">Nucleotide-binding</keyword>
<dbReference type="SUPFAM" id="SSF51621">
    <property type="entry name" value="Phosphoenolpyruvate/pyruvate domain"/>
    <property type="match status" value="1"/>
</dbReference>
<dbReference type="EC" id="2.7.9.2" evidence="5 15"/>
<dbReference type="FunFam" id="3.30.1490.20:FF:000010">
    <property type="entry name" value="Phosphoenolpyruvate synthase"/>
    <property type="match status" value="1"/>
</dbReference>
<proteinExistence type="inferred from homology"/>
<dbReference type="InterPro" id="IPR036637">
    <property type="entry name" value="Phosphohistidine_dom_sf"/>
</dbReference>
<evidence type="ECO:0000259" key="16">
    <source>
        <dbReference type="Pfam" id="PF00391"/>
    </source>
</evidence>
<name>A0A1B3WEL6_9FIRM</name>
<evidence type="ECO:0000256" key="9">
    <source>
        <dbReference type="ARBA" id="ARBA00022741"/>
    </source>
</evidence>
<evidence type="ECO:0000256" key="7">
    <source>
        <dbReference type="ARBA" id="ARBA00022679"/>
    </source>
</evidence>
<evidence type="ECO:0000259" key="18">
    <source>
        <dbReference type="Pfam" id="PF02896"/>
    </source>
</evidence>
<dbReference type="Pfam" id="PF01326">
    <property type="entry name" value="PPDK_N"/>
    <property type="match status" value="1"/>
</dbReference>
<reference evidence="19" key="1">
    <citation type="submission" date="2016-08" db="EMBL/GenBank/DDBJ databases">
        <authorList>
            <person name="Seilhamer J.J."/>
        </authorList>
    </citation>
    <scope>NUCLEOTIDE SEQUENCE [LARGE SCALE GENOMIC DNA]</scope>
    <source>
        <strain evidence="19">F0677</strain>
    </source>
</reference>
<dbReference type="Gene3D" id="3.20.20.60">
    <property type="entry name" value="Phosphoenolpyruvate-binding domains"/>
    <property type="match status" value="1"/>
</dbReference>
<dbReference type="InterPro" id="IPR013815">
    <property type="entry name" value="ATP_grasp_subdomain_1"/>
</dbReference>
<dbReference type="UniPathway" id="UPA00138"/>
<evidence type="ECO:0000256" key="5">
    <source>
        <dbReference type="ARBA" id="ARBA00011996"/>
    </source>
</evidence>
<dbReference type="GO" id="GO:0005524">
    <property type="term" value="F:ATP binding"/>
    <property type="evidence" value="ECO:0007669"/>
    <property type="project" value="UniProtKB-KW"/>
</dbReference>
<dbReference type="GO" id="GO:0008986">
    <property type="term" value="F:pyruvate, water dikinase activity"/>
    <property type="evidence" value="ECO:0007669"/>
    <property type="project" value="UniProtKB-EC"/>
</dbReference>
<evidence type="ECO:0000256" key="14">
    <source>
        <dbReference type="ARBA" id="ARBA00047700"/>
    </source>
</evidence>
<reference evidence="20 22" key="3">
    <citation type="submission" date="2018-08" db="EMBL/GenBank/DDBJ databases">
        <title>Draft genome sequence of Dialister pneumosintes KCOM 1685.</title>
        <authorList>
            <person name="Kook J.-K."/>
            <person name="Park S.-N."/>
            <person name="Lim Y.K."/>
        </authorList>
    </citation>
    <scope>NUCLEOTIDE SEQUENCE [LARGE SCALE GENOMIC DNA]</scope>
    <source>
        <strain evidence="20 22">KCOM 1685</strain>
    </source>
</reference>
<keyword evidence="8 15" id="KW-0479">Metal-binding</keyword>
<dbReference type="InterPro" id="IPR002192">
    <property type="entry name" value="PPDK_AMP/ATP-bd"/>
</dbReference>
<dbReference type="PANTHER" id="PTHR43030:SF1">
    <property type="entry name" value="PHOSPHOENOLPYRUVATE SYNTHASE"/>
    <property type="match status" value="1"/>
</dbReference>
<evidence type="ECO:0000256" key="3">
    <source>
        <dbReference type="ARBA" id="ARBA00004742"/>
    </source>
</evidence>
<evidence type="ECO:0000313" key="22">
    <source>
        <dbReference type="Proteomes" id="UP000266262"/>
    </source>
</evidence>
<keyword evidence="19" id="KW-0670">Pyruvate</keyword>
<feature type="domain" description="Pyruvate phosphate dikinase AMP/ATP-binding" evidence="17">
    <location>
        <begin position="21"/>
        <end position="339"/>
    </location>
</feature>
<organism evidence="19 21">
    <name type="scientific">Dialister pneumosintes</name>
    <dbReference type="NCBI Taxonomy" id="39950"/>
    <lineage>
        <taxon>Bacteria</taxon>
        <taxon>Bacillati</taxon>
        <taxon>Bacillota</taxon>
        <taxon>Negativicutes</taxon>
        <taxon>Veillonellales</taxon>
        <taxon>Veillonellaceae</taxon>
        <taxon>Dialister</taxon>
    </lineage>
</organism>
<evidence type="ECO:0000256" key="6">
    <source>
        <dbReference type="ARBA" id="ARBA00021623"/>
    </source>
</evidence>
<evidence type="ECO:0000256" key="1">
    <source>
        <dbReference type="ARBA" id="ARBA00001946"/>
    </source>
</evidence>
<dbReference type="EMBL" id="QWKU01000001">
    <property type="protein sequence ID" value="RID94694.1"/>
    <property type="molecule type" value="Genomic_DNA"/>
</dbReference>
<keyword evidence="10 15" id="KW-0418">Kinase</keyword>
<comment type="similarity">
    <text evidence="4 15">Belongs to the PEP-utilizing enzyme family.</text>
</comment>
<comment type="function">
    <text evidence="2 15">Catalyzes the phosphorylation of pyruvate to phosphoenolpyruvate.</text>
</comment>
<evidence type="ECO:0000256" key="8">
    <source>
        <dbReference type="ARBA" id="ARBA00022723"/>
    </source>
</evidence>
<dbReference type="Proteomes" id="UP000094757">
    <property type="component" value="Chromosome"/>
</dbReference>
<dbReference type="Gene3D" id="3.30.470.20">
    <property type="entry name" value="ATP-grasp fold, B domain"/>
    <property type="match status" value="1"/>
</dbReference>
<evidence type="ECO:0000256" key="2">
    <source>
        <dbReference type="ARBA" id="ARBA00002988"/>
    </source>
</evidence>
<comment type="cofactor">
    <cofactor evidence="1 15">
        <name>Mg(2+)</name>
        <dbReference type="ChEBI" id="CHEBI:18420"/>
    </cofactor>
</comment>
<keyword evidence="11 15" id="KW-0067">ATP-binding</keyword>
<dbReference type="OrthoDB" id="9765468at2"/>
<dbReference type="Proteomes" id="UP000266262">
    <property type="component" value="Unassembled WGS sequence"/>
</dbReference>
<reference evidence="21" key="2">
    <citation type="submission" date="2016-08" db="EMBL/GenBank/DDBJ databases">
        <authorList>
            <person name="Holder M.E."/>
            <person name="Ajami N.J."/>
            <person name="Petrosino J.F."/>
        </authorList>
    </citation>
    <scope>NUCLEOTIDE SEQUENCE [LARGE SCALE GENOMIC DNA]</scope>
    <source>
        <strain evidence="21">F0677</strain>
    </source>
</reference>
<feature type="domain" description="PEP-utilising enzyme C-terminal" evidence="18">
    <location>
        <begin position="484"/>
        <end position="771"/>
    </location>
</feature>
<dbReference type="InterPro" id="IPR006319">
    <property type="entry name" value="PEP_synth"/>
</dbReference>
<dbReference type="PIRSF" id="PIRSF000854">
    <property type="entry name" value="PEP_synthase"/>
    <property type="match status" value="1"/>
</dbReference>
<evidence type="ECO:0000259" key="17">
    <source>
        <dbReference type="Pfam" id="PF01326"/>
    </source>
</evidence>
<dbReference type="EMBL" id="CP017037">
    <property type="protein sequence ID" value="AOH39407.1"/>
    <property type="molecule type" value="Genomic_DNA"/>
</dbReference>
<sequence length="793" mass="88422">MDKRENEYVLWFDELRRADVGLVGGKSSSLGELTSETKVPVPYGYATTANAYRYFMDVTGQNHKIHELLEGLNDVEDSVELHDVCTRIRESIMGAEMPKDLADAIAAAYEELAKKVGEHNPFVAVRSSATAEDLPDASFAGQQDTYLNVHGKEEVIRKVKECYASTFTDRAVYYRAKQGYDHENVALSAAIQMMADAKAAGVMFTVNLATGEDDCIMVEGSWGLGEFVVQGTVTPDNFVINKSDLSIRSKQINDKAVELVRLPNGGVEERKVSDELARTQVITDEQLAELAGYARAIEKHYGCYMDMEWAVDHKNRIWILQARPETVWSRRNKDTKEEKKVNITTDHKVLVKGLPASPGLVAGKVHVITNPEDIEKFKKGEILVTPMTSPDWVPAMKKAVAIITDAGGMTCHASIVSRELGIPCVVGTKSRSVEATLTLKDGQDVTVDAQNGIIYDGIVEDMIKKEDTQAAGQAVVAEYFAPTGTGVMMNLGDPDLAAKYANLPCDGIGLMREEFIWTTFIHEHPLYLIETGRADKVIDMLAEGISKVCRAMNPRPVVLRFSDFKSGEYRNLKGGDKYEPLEEADLLGWRGASRYYDPKYTEAFRLELKAVRKVREEFGLKNLNCMIPFCRTVKEAELVTDIMREEGLERGPDFKLYLMAELPANIILADQFNKFVDGYSIGSNDLTMLILGCDRNNDTVAKLFDERNLAIKRAVRHLIETAHKDGKTVSICGQAPSVYPEFTEFLIKSGIDYVSVNPDMVKVTKRNVARFEQRLMLDAATGRGKVEVEDYNW</sequence>
<evidence type="ECO:0000256" key="10">
    <source>
        <dbReference type="ARBA" id="ARBA00022777"/>
    </source>
</evidence>
<feature type="domain" description="PEP-utilising enzyme mobile" evidence="16">
    <location>
        <begin position="377"/>
        <end position="452"/>
    </location>
</feature>
<dbReference type="AlphaFoldDB" id="A0A1B3WEL6"/>
<keyword evidence="12 15" id="KW-0460">Magnesium</keyword>
<dbReference type="PANTHER" id="PTHR43030">
    <property type="entry name" value="PHOSPHOENOLPYRUVATE SYNTHASE"/>
    <property type="match status" value="1"/>
</dbReference>
<dbReference type="GO" id="GO:0006094">
    <property type="term" value="P:gluconeogenesis"/>
    <property type="evidence" value="ECO:0007669"/>
    <property type="project" value="UniProtKB-UniPathway"/>
</dbReference>
<evidence type="ECO:0000256" key="15">
    <source>
        <dbReference type="PIRNR" id="PIRNR000854"/>
    </source>
</evidence>
<dbReference type="KEGG" id="dpn:BCB69_05280"/>
<evidence type="ECO:0000256" key="12">
    <source>
        <dbReference type="ARBA" id="ARBA00022842"/>
    </source>
</evidence>
<dbReference type="Gene3D" id="3.30.1490.20">
    <property type="entry name" value="ATP-grasp fold, A domain"/>
    <property type="match status" value="1"/>
</dbReference>
<dbReference type="InterPro" id="IPR000121">
    <property type="entry name" value="PEP_util_C"/>
</dbReference>
<evidence type="ECO:0000256" key="4">
    <source>
        <dbReference type="ARBA" id="ARBA00007837"/>
    </source>
</evidence>
<dbReference type="GO" id="GO:0046872">
    <property type="term" value="F:metal ion binding"/>
    <property type="evidence" value="ECO:0007669"/>
    <property type="project" value="UniProtKB-KW"/>
</dbReference>
<dbReference type="InterPro" id="IPR008279">
    <property type="entry name" value="PEP-util_enz_mobile_dom"/>
</dbReference>
<comment type="pathway">
    <text evidence="3 15">Carbohydrate biosynthesis; gluconeogenesis.</text>
</comment>
<evidence type="ECO:0000313" key="20">
    <source>
        <dbReference type="EMBL" id="RID94694.1"/>
    </source>
</evidence>
<evidence type="ECO:0000313" key="19">
    <source>
        <dbReference type="EMBL" id="AOH39407.1"/>
    </source>
</evidence>
<evidence type="ECO:0000313" key="21">
    <source>
        <dbReference type="Proteomes" id="UP000094757"/>
    </source>
</evidence>
<dbReference type="STRING" id="39950.BCB69_05280"/>
<dbReference type="Gene3D" id="3.50.30.10">
    <property type="entry name" value="Phosphohistidine domain"/>
    <property type="match status" value="1"/>
</dbReference>
<protein>
    <recommendedName>
        <fullName evidence="6 15">Phosphoenolpyruvate synthase</fullName>
        <shortName evidence="15">PEP synthase</shortName>
        <ecNumber evidence="5 15">2.7.9.2</ecNumber>
    </recommendedName>
    <alternativeName>
        <fullName evidence="13 15">Pyruvate, water dikinase</fullName>
    </alternativeName>
</protein>
<dbReference type="SUPFAM" id="SSF52009">
    <property type="entry name" value="Phosphohistidine domain"/>
    <property type="match status" value="1"/>
</dbReference>
<evidence type="ECO:0000256" key="13">
    <source>
        <dbReference type="ARBA" id="ARBA00033470"/>
    </source>
</evidence>
<keyword evidence="22" id="KW-1185">Reference proteome</keyword>
<dbReference type="SUPFAM" id="SSF56059">
    <property type="entry name" value="Glutathione synthetase ATP-binding domain-like"/>
    <property type="match status" value="1"/>
</dbReference>
<dbReference type="InterPro" id="IPR018274">
    <property type="entry name" value="PEP_util_AS"/>
</dbReference>
<dbReference type="NCBIfam" id="NF005057">
    <property type="entry name" value="PRK06464.1"/>
    <property type="match status" value="1"/>
</dbReference>
<dbReference type="Pfam" id="PF02896">
    <property type="entry name" value="PEP-utilizers_C"/>
    <property type="match status" value="1"/>
</dbReference>
<dbReference type="InterPro" id="IPR015813">
    <property type="entry name" value="Pyrv/PenolPyrv_kinase-like_dom"/>
</dbReference>
<comment type="catalytic activity">
    <reaction evidence="14 15">
        <text>pyruvate + ATP + H2O = phosphoenolpyruvate + AMP + phosphate + 2 H(+)</text>
        <dbReference type="Rhea" id="RHEA:11364"/>
        <dbReference type="ChEBI" id="CHEBI:15361"/>
        <dbReference type="ChEBI" id="CHEBI:15377"/>
        <dbReference type="ChEBI" id="CHEBI:15378"/>
        <dbReference type="ChEBI" id="CHEBI:30616"/>
        <dbReference type="ChEBI" id="CHEBI:43474"/>
        <dbReference type="ChEBI" id="CHEBI:58702"/>
        <dbReference type="ChEBI" id="CHEBI:456215"/>
        <dbReference type="EC" id="2.7.9.2"/>
    </reaction>
</comment>